<feature type="region of interest" description="Disordered" evidence="1">
    <location>
        <begin position="106"/>
        <end position="147"/>
    </location>
</feature>
<feature type="compositionally biased region" description="Basic and acidic residues" evidence="1">
    <location>
        <begin position="8"/>
        <end position="55"/>
    </location>
</feature>
<dbReference type="AlphaFoldDB" id="A0A5C3ERF0"/>
<evidence type="ECO:0000313" key="2">
    <source>
        <dbReference type="EMBL" id="SPO32386.1"/>
    </source>
</evidence>
<sequence>MVATRRQASGDHSKTKSEEADTKNGSKRSNDEVESGQESKTETKEEDRADDSKGDNEDEPAAKKPKTSNAISNSNVDSILEVQQTKLESFDDALTWLHSDVAWSLANPDIPDGKGEKDTAEEGGETVRTPPEPYENKREGAGSEGHLSYPNSDLTAFQTLLCAILLSKPISHRLGLRTIETLLNKPFYFRTAKDLLDAENEGRRAALWEARTQHKEKTAVQLGSLAEGIAELCGDSEEAQDSLKPILEKALDQASDEDSAFEVAQQVTKVLTAQVNGLGPGGVEIFLRRIQSQWSAVFPFADERALSAAVKFDLISQKDMDKGKEHATNKLAEKVAQHVGFPLEDAKKDDEEAECGRWWFVRTLDVLIGLDIEKKLDEAVKQATNK</sequence>
<evidence type="ECO:0000256" key="1">
    <source>
        <dbReference type="SAM" id="MobiDB-lite"/>
    </source>
</evidence>
<proteinExistence type="predicted"/>
<protein>
    <submittedName>
        <fullName evidence="2">Uncharacterized protein</fullName>
    </submittedName>
</protein>
<dbReference type="OrthoDB" id="4676at2759"/>
<gene>
    <name evidence="2" type="ORF">UTRI_02943</name>
</gene>
<dbReference type="Proteomes" id="UP000324022">
    <property type="component" value="Unassembled WGS sequence"/>
</dbReference>
<accession>A0A5C3ERF0</accession>
<evidence type="ECO:0000313" key="3">
    <source>
        <dbReference type="Proteomes" id="UP000324022"/>
    </source>
</evidence>
<keyword evidence="3" id="KW-1185">Reference proteome</keyword>
<feature type="region of interest" description="Disordered" evidence="1">
    <location>
        <begin position="1"/>
        <end position="75"/>
    </location>
</feature>
<feature type="compositionally biased region" description="Basic and acidic residues" evidence="1">
    <location>
        <begin position="111"/>
        <end position="120"/>
    </location>
</feature>
<organism evidence="2 3">
    <name type="scientific">Ustilago trichophora</name>
    <dbReference type="NCBI Taxonomy" id="86804"/>
    <lineage>
        <taxon>Eukaryota</taxon>
        <taxon>Fungi</taxon>
        <taxon>Dikarya</taxon>
        <taxon>Basidiomycota</taxon>
        <taxon>Ustilaginomycotina</taxon>
        <taxon>Ustilaginomycetes</taxon>
        <taxon>Ustilaginales</taxon>
        <taxon>Ustilaginaceae</taxon>
        <taxon>Ustilago</taxon>
    </lineage>
</organism>
<reference evidence="2 3" key="1">
    <citation type="submission" date="2018-03" db="EMBL/GenBank/DDBJ databases">
        <authorList>
            <person name="Guldener U."/>
        </authorList>
    </citation>
    <scope>NUCLEOTIDE SEQUENCE [LARGE SCALE GENOMIC DNA]</scope>
    <source>
        <strain evidence="2 3">NBRC100155</strain>
    </source>
</reference>
<name>A0A5C3ERF0_9BASI</name>
<dbReference type="EMBL" id="OOIN01000043">
    <property type="protein sequence ID" value="SPO32386.1"/>
    <property type="molecule type" value="Genomic_DNA"/>
</dbReference>